<feature type="transmembrane region" description="Helical" evidence="10">
    <location>
        <begin position="43"/>
        <end position="65"/>
    </location>
</feature>
<keyword evidence="6 10" id="KW-0812">Transmembrane</keyword>
<dbReference type="InterPro" id="IPR000412">
    <property type="entry name" value="ABC_2_transport"/>
</dbReference>
<proteinExistence type="inferred from homology"/>
<feature type="transmembrane region" description="Helical" evidence="10">
    <location>
        <begin position="122"/>
        <end position="146"/>
    </location>
</feature>
<evidence type="ECO:0000256" key="2">
    <source>
        <dbReference type="ARBA" id="ARBA00007783"/>
    </source>
</evidence>
<accession>A0ABP7S2K4</accession>
<evidence type="ECO:0000313" key="13">
    <source>
        <dbReference type="Proteomes" id="UP001501310"/>
    </source>
</evidence>
<feature type="transmembrane region" description="Helical" evidence="10">
    <location>
        <begin position="71"/>
        <end position="89"/>
    </location>
</feature>
<dbReference type="PRINTS" id="PR00164">
    <property type="entry name" value="ABC2TRNSPORT"/>
</dbReference>
<feature type="transmembrane region" description="Helical" evidence="10">
    <location>
        <begin position="186"/>
        <end position="204"/>
    </location>
</feature>
<dbReference type="InterPro" id="IPR013525">
    <property type="entry name" value="ABC2_TM"/>
</dbReference>
<comment type="similarity">
    <text evidence="2">Belongs to the ABC-2 integral membrane protein family.</text>
</comment>
<evidence type="ECO:0000259" key="11">
    <source>
        <dbReference type="Pfam" id="PF01061"/>
    </source>
</evidence>
<evidence type="ECO:0000256" key="5">
    <source>
        <dbReference type="ARBA" id="ARBA00022597"/>
    </source>
</evidence>
<comment type="subcellular location">
    <subcellularLocation>
        <location evidence="1">Cell membrane</location>
        <topology evidence="1">Multi-pass membrane protein</topology>
    </subcellularLocation>
</comment>
<dbReference type="Proteomes" id="UP001501310">
    <property type="component" value="Unassembled WGS sequence"/>
</dbReference>
<evidence type="ECO:0000256" key="10">
    <source>
        <dbReference type="SAM" id="Phobius"/>
    </source>
</evidence>
<keyword evidence="4" id="KW-1003">Cell membrane</keyword>
<evidence type="ECO:0000256" key="9">
    <source>
        <dbReference type="ARBA" id="ARBA00023136"/>
    </source>
</evidence>
<evidence type="ECO:0000256" key="8">
    <source>
        <dbReference type="ARBA" id="ARBA00023047"/>
    </source>
</evidence>
<comment type="caution">
    <text evidence="12">The sequence shown here is derived from an EMBL/GenBank/DDBJ whole genome shotgun (WGS) entry which is preliminary data.</text>
</comment>
<feature type="domain" description="ABC-2 type transporter transmembrane" evidence="11">
    <location>
        <begin position="25"/>
        <end position="232"/>
    </location>
</feature>
<evidence type="ECO:0000256" key="7">
    <source>
        <dbReference type="ARBA" id="ARBA00022989"/>
    </source>
</evidence>
<evidence type="ECO:0000256" key="1">
    <source>
        <dbReference type="ARBA" id="ARBA00004651"/>
    </source>
</evidence>
<dbReference type="PANTHER" id="PTHR30413:SF10">
    <property type="entry name" value="CAPSULE POLYSACCHARIDE EXPORT INNER-MEMBRANE PROTEIN CTRC"/>
    <property type="match status" value="1"/>
</dbReference>
<reference evidence="13" key="1">
    <citation type="journal article" date="2019" name="Int. J. Syst. Evol. Microbiol.">
        <title>The Global Catalogue of Microorganisms (GCM) 10K type strain sequencing project: providing services to taxonomists for standard genome sequencing and annotation.</title>
        <authorList>
            <consortium name="The Broad Institute Genomics Platform"/>
            <consortium name="The Broad Institute Genome Sequencing Center for Infectious Disease"/>
            <person name="Wu L."/>
            <person name="Ma J."/>
        </authorList>
    </citation>
    <scope>NUCLEOTIDE SEQUENCE [LARGE SCALE GENOMIC DNA]</scope>
    <source>
        <strain evidence="13">JCM 16603</strain>
    </source>
</reference>
<organism evidence="12 13">
    <name type="scientific">Sphingomonas humi</name>
    <dbReference type="NCBI Taxonomy" id="335630"/>
    <lineage>
        <taxon>Bacteria</taxon>
        <taxon>Pseudomonadati</taxon>
        <taxon>Pseudomonadota</taxon>
        <taxon>Alphaproteobacteria</taxon>
        <taxon>Sphingomonadales</taxon>
        <taxon>Sphingomonadaceae</taxon>
        <taxon>Sphingomonas</taxon>
    </lineage>
</organism>
<evidence type="ECO:0000313" key="12">
    <source>
        <dbReference type="EMBL" id="GAA4005757.1"/>
    </source>
</evidence>
<protein>
    <submittedName>
        <fullName evidence="12">ABC transporter permease</fullName>
    </submittedName>
</protein>
<keyword evidence="7 10" id="KW-1133">Transmembrane helix</keyword>
<sequence>MPDLSGRRTSFRDLRRSFQIQRRVINALVLREMLTRYGRHNIGFLWLFVEPMLFTLGVTVLWTATKSVHGSDLPIVAFALTGYSSVLLWRNMPGRCIGAMSPNLPLLYHRNVRPIDIYASRLLLEAAGATMSFVFLTLFFVFIGMLDLPEDVLQVMGGWCMLAWFGASLALFLGGLSEFSETVEKLWHPMAYFTFPLSGAAFLLDALPAQARDYLLYLPMVHGVEYLREGYFGSQITAHYDMGYMAIINTALTLFGFAQLMKVSRAVVPE</sequence>
<evidence type="ECO:0000256" key="6">
    <source>
        <dbReference type="ARBA" id="ARBA00022692"/>
    </source>
</evidence>
<keyword evidence="3" id="KW-0813">Transport</keyword>
<keyword evidence="13" id="KW-1185">Reference proteome</keyword>
<dbReference type="PANTHER" id="PTHR30413">
    <property type="entry name" value="INNER MEMBRANE TRANSPORT PERMEASE"/>
    <property type="match status" value="1"/>
</dbReference>
<keyword evidence="8" id="KW-0625">Polysaccharide transport</keyword>
<gene>
    <name evidence="12" type="ORF">GCM10022211_17630</name>
</gene>
<name>A0ABP7S2K4_9SPHN</name>
<dbReference type="EMBL" id="BAAAZD010000002">
    <property type="protein sequence ID" value="GAA4005757.1"/>
    <property type="molecule type" value="Genomic_DNA"/>
</dbReference>
<evidence type="ECO:0000256" key="3">
    <source>
        <dbReference type="ARBA" id="ARBA00022448"/>
    </source>
</evidence>
<dbReference type="Pfam" id="PF01061">
    <property type="entry name" value="ABC2_membrane"/>
    <property type="match status" value="1"/>
</dbReference>
<keyword evidence="5" id="KW-0762">Sugar transport</keyword>
<feature type="transmembrane region" description="Helical" evidence="10">
    <location>
        <begin position="242"/>
        <end position="261"/>
    </location>
</feature>
<dbReference type="RefSeq" id="WP_344709892.1">
    <property type="nucleotide sequence ID" value="NZ_BAAAZD010000002.1"/>
</dbReference>
<keyword evidence="9 10" id="KW-0472">Membrane</keyword>
<evidence type="ECO:0000256" key="4">
    <source>
        <dbReference type="ARBA" id="ARBA00022475"/>
    </source>
</evidence>
<feature type="transmembrane region" description="Helical" evidence="10">
    <location>
        <begin position="152"/>
        <end position="174"/>
    </location>
</feature>